<protein>
    <submittedName>
        <fullName evidence="1">13227_t:CDS:1</fullName>
    </submittedName>
</protein>
<organism evidence="1 2">
    <name type="scientific">Acaulospora colombiana</name>
    <dbReference type="NCBI Taxonomy" id="27376"/>
    <lineage>
        <taxon>Eukaryota</taxon>
        <taxon>Fungi</taxon>
        <taxon>Fungi incertae sedis</taxon>
        <taxon>Mucoromycota</taxon>
        <taxon>Glomeromycotina</taxon>
        <taxon>Glomeromycetes</taxon>
        <taxon>Diversisporales</taxon>
        <taxon>Acaulosporaceae</taxon>
        <taxon>Acaulospora</taxon>
    </lineage>
</organism>
<name>A0ACA9QF15_9GLOM</name>
<comment type="caution">
    <text evidence="1">The sequence shown here is derived from an EMBL/GenBank/DDBJ whole genome shotgun (WGS) entry which is preliminary data.</text>
</comment>
<reference evidence="1" key="1">
    <citation type="submission" date="2021-06" db="EMBL/GenBank/DDBJ databases">
        <authorList>
            <person name="Kallberg Y."/>
            <person name="Tangrot J."/>
            <person name="Rosling A."/>
        </authorList>
    </citation>
    <scope>NUCLEOTIDE SEQUENCE</scope>
    <source>
        <strain evidence="1">CL356</strain>
    </source>
</reference>
<keyword evidence="2" id="KW-1185">Reference proteome</keyword>
<evidence type="ECO:0000313" key="1">
    <source>
        <dbReference type="EMBL" id="CAG8749049.1"/>
    </source>
</evidence>
<evidence type="ECO:0000313" key="2">
    <source>
        <dbReference type="Proteomes" id="UP000789525"/>
    </source>
</evidence>
<dbReference type="EMBL" id="CAJVPT010052113">
    <property type="protein sequence ID" value="CAG8749049.1"/>
    <property type="molecule type" value="Genomic_DNA"/>
</dbReference>
<sequence length="135" mass="14722">VIRESGEIALSWVKAHAHTLGITNSPSQDPLKHPHPIDIHLHLPSGAVKKDGPSAGVAYVCAFVSLLTGLTVSKWIAMTGETTLRGRITAVGGIKEKEYSPVARSPVSKWRVDYRSKFKLVPPQRARVARDLQPL</sequence>
<gene>
    <name evidence="1" type="ORF">ACOLOM_LOCUS12604</name>
</gene>
<dbReference type="Proteomes" id="UP000789525">
    <property type="component" value="Unassembled WGS sequence"/>
</dbReference>
<accession>A0ACA9QF15</accession>
<feature type="non-terminal residue" evidence="1">
    <location>
        <position position="1"/>
    </location>
</feature>
<proteinExistence type="predicted"/>